<feature type="transmembrane region" description="Helical" evidence="1">
    <location>
        <begin position="65"/>
        <end position="86"/>
    </location>
</feature>
<comment type="caution">
    <text evidence="2">The sequence shown here is derived from an EMBL/GenBank/DDBJ whole genome shotgun (WGS) entry which is preliminary data.</text>
</comment>
<keyword evidence="3" id="KW-1185">Reference proteome</keyword>
<sequence>MSASFIPLFSVLIIVILNIMQIKNHPNRVLRSICLILFIFTGFRYVALIVFRLNLDMNFLKFFSYFYYASSIGITIPTIFALWYIIPAFRERIKEWTVLTLSAPFSFFYLYLIYLQPVQIIKHDGFGYRLQLLAPWNRWLSIVQGIVTLIVFGMCFYGFRRYKYKFPRSQYLLFILGYVLTTIDGLCMLFNSVYPIEPFIFSEAFILIAILYAFATKPIKEKYSH</sequence>
<protein>
    <recommendedName>
        <fullName evidence="4">Histidine kinase N-terminal 7TM region domain-containing protein</fullName>
    </recommendedName>
</protein>
<evidence type="ECO:0000313" key="3">
    <source>
        <dbReference type="Proteomes" id="UP000483018"/>
    </source>
</evidence>
<name>A0A7C8LJH7_9FIRM</name>
<proteinExistence type="predicted"/>
<feature type="transmembrane region" description="Helical" evidence="1">
    <location>
        <begin position="6"/>
        <end position="22"/>
    </location>
</feature>
<reference evidence="2 3" key="1">
    <citation type="submission" date="2019-12" db="EMBL/GenBank/DDBJ databases">
        <title>Defluviitalea raffinosedens, isolated from a biogas fermenter, genome sequencing and characterization.</title>
        <authorList>
            <person name="Rettenmaier R."/>
            <person name="Schneider M."/>
            <person name="Neuhaus K."/>
            <person name="Liebl W."/>
            <person name="Zverlov V."/>
        </authorList>
    </citation>
    <scope>NUCLEOTIDE SEQUENCE [LARGE SCALE GENOMIC DNA]</scope>
    <source>
        <strain evidence="2 3">249c-K6</strain>
    </source>
</reference>
<feature type="transmembrane region" description="Helical" evidence="1">
    <location>
        <begin position="171"/>
        <end position="193"/>
    </location>
</feature>
<keyword evidence="1" id="KW-0472">Membrane</keyword>
<feature type="transmembrane region" description="Helical" evidence="1">
    <location>
        <begin position="98"/>
        <end position="116"/>
    </location>
</feature>
<gene>
    <name evidence="2" type="ORF">GND95_07365</name>
</gene>
<organism evidence="2 3">
    <name type="scientific">Defluviitalea raffinosedens</name>
    <dbReference type="NCBI Taxonomy" id="1450156"/>
    <lineage>
        <taxon>Bacteria</taxon>
        <taxon>Bacillati</taxon>
        <taxon>Bacillota</taxon>
        <taxon>Clostridia</taxon>
        <taxon>Lachnospirales</taxon>
        <taxon>Defluviitaleaceae</taxon>
        <taxon>Defluviitalea</taxon>
    </lineage>
</organism>
<evidence type="ECO:0008006" key="4">
    <source>
        <dbReference type="Google" id="ProtNLM"/>
    </source>
</evidence>
<evidence type="ECO:0000313" key="2">
    <source>
        <dbReference type="EMBL" id="KAE9634484.1"/>
    </source>
</evidence>
<feature type="transmembrane region" description="Helical" evidence="1">
    <location>
        <begin position="34"/>
        <end position="53"/>
    </location>
</feature>
<dbReference type="AlphaFoldDB" id="A0A7C8LJH7"/>
<keyword evidence="1" id="KW-1133">Transmembrane helix</keyword>
<dbReference type="Proteomes" id="UP000483018">
    <property type="component" value="Unassembled WGS sequence"/>
</dbReference>
<evidence type="ECO:0000256" key="1">
    <source>
        <dbReference type="SAM" id="Phobius"/>
    </source>
</evidence>
<accession>A0A7C8LJH7</accession>
<dbReference type="EMBL" id="WSLF01000005">
    <property type="protein sequence ID" value="KAE9634484.1"/>
    <property type="molecule type" value="Genomic_DNA"/>
</dbReference>
<feature type="transmembrane region" description="Helical" evidence="1">
    <location>
        <begin position="199"/>
        <end position="215"/>
    </location>
</feature>
<keyword evidence="1" id="KW-0812">Transmembrane</keyword>
<feature type="transmembrane region" description="Helical" evidence="1">
    <location>
        <begin position="136"/>
        <end position="159"/>
    </location>
</feature>